<dbReference type="InterPro" id="IPR004675">
    <property type="entry name" value="AhpD_core"/>
</dbReference>
<accession>A0ABP7GX40</accession>
<comment type="caution">
    <text evidence="2">The sequence shown here is derived from an EMBL/GenBank/DDBJ whole genome shotgun (WGS) entry which is preliminary data.</text>
</comment>
<dbReference type="Proteomes" id="UP001500540">
    <property type="component" value="Unassembled WGS sequence"/>
</dbReference>
<evidence type="ECO:0000259" key="1">
    <source>
        <dbReference type="Pfam" id="PF02627"/>
    </source>
</evidence>
<dbReference type="InterPro" id="IPR003779">
    <property type="entry name" value="CMD-like"/>
</dbReference>
<gene>
    <name evidence="2" type="ORF">GCM10022240_27940</name>
</gene>
<dbReference type="Pfam" id="PF02627">
    <property type="entry name" value="CMD"/>
    <property type="match status" value="1"/>
</dbReference>
<feature type="domain" description="Carboxymuconolactone decarboxylase-like" evidence="1">
    <location>
        <begin position="12"/>
        <end position="94"/>
    </location>
</feature>
<proteinExistence type="predicted"/>
<organism evidence="2 3">
    <name type="scientific">Microbacterium kribbense</name>
    <dbReference type="NCBI Taxonomy" id="433645"/>
    <lineage>
        <taxon>Bacteria</taxon>
        <taxon>Bacillati</taxon>
        <taxon>Actinomycetota</taxon>
        <taxon>Actinomycetes</taxon>
        <taxon>Micrococcales</taxon>
        <taxon>Microbacteriaceae</taxon>
        <taxon>Microbacterium</taxon>
    </lineage>
</organism>
<dbReference type="PANTHER" id="PTHR34846">
    <property type="entry name" value="4-CARBOXYMUCONOLACTONE DECARBOXYLASE FAMILY PROTEIN (AFU_ORTHOLOGUE AFUA_6G11590)"/>
    <property type="match status" value="1"/>
</dbReference>
<dbReference type="PANTHER" id="PTHR34846:SF10">
    <property type="entry name" value="CYTOPLASMIC PROTEIN"/>
    <property type="match status" value="1"/>
</dbReference>
<evidence type="ECO:0000313" key="2">
    <source>
        <dbReference type="EMBL" id="GAA3774550.1"/>
    </source>
</evidence>
<dbReference type="EMBL" id="BAABAF010000009">
    <property type="protein sequence ID" value="GAA3774550.1"/>
    <property type="molecule type" value="Genomic_DNA"/>
</dbReference>
<reference evidence="3" key="1">
    <citation type="journal article" date="2019" name="Int. J. Syst. Evol. Microbiol.">
        <title>The Global Catalogue of Microorganisms (GCM) 10K type strain sequencing project: providing services to taxonomists for standard genome sequencing and annotation.</title>
        <authorList>
            <consortium name="The Broad Institute Genomics Platform"/>
            <consortium name="The Broad Institute Genome Sequencing Center for Infectious Disease"/>
            <person name="Wu L."/>
            <person name="Ma J."/>
        </authorList>
    </citation>
    <scope>NUCLEOTIDE SEQUENCE [LARGE SCALE GENOMIC DNA]</scope>
    <source>
        <strain evidence="3">JCM 16950</strain>
    </source>
</reference>
<dbReference type="RefSeq" id="WP_344784673.1">
    <property type="nucleotide sequence ID" value="NZ_BAABAF010000009.1"/>
</dbReference>
<evidence type="ECO:0000313" key="3">
    <source>
        <dbReference type="Proteomes" id="UP001500540"/>
    </source>
</evidence>
<keyword evidence="3" id="KW-1185">Reference proteome</keyword>
<sequence>MSERLNFGEAFPEGFKGVLGLEKAVAAGPLPHSLINLVKLRASGINGCAYCLNMHAHEARAAGETNRRIDVLRAWREVDGLYTDAERAALALTEAITLISEDGVPDDVWDAVRAQFDERETATLIAAIAAINVWNRLAISTHQQPEPEPA</sequence>
<protein>
    <submittedName>
        <fullName evidence="2">Carboxymuconolactone decarboxylase family protein</fullName>
    </submittedName>
</protein>
<dbReference type="SUPFAM" id="SSF69118">
    <property type="entry name" value="AhpD-like"/>
    <property type="match status" value="1"/>
</dbReference>
<dbReference type="Gene3D" id="1.20.1290.10">
    <property type="entry name" value="AhpD-like"/>
    <property type="match status" value="1"/>
</dbReference>
<name>A0ABP7GX40_9MICO</name>
<dbReference type="InterPro" id="IPR029032">
    <property type="entry name" value="AhpD-like"/>
</dbReference>
<dbReference type="NCBIfam" id="TIGR00778">
    <property type="entry name" value="ahpD_dom"/>
    <property type="match status" value="1"/>
</dbReference>